<organism evidence="2 3">
    <name type="scientific">Rotaria sordida</name>
    <dbReference type="NCBI Taxonomy" id="392033"/>
    <lineage>
        <taxon>Eukaryota</taxon>
        <taxon>Metazoa</taxon>
        <taxon>Spiralia</taxon>
        <taxon>Gnathifera</taxon>
        <taxon>Rotifera</taxon>
        <taxon>Eurotatoria</taxon>
        <taxon>Bdelloidea</taxon>
        <taxon>Philodinida</taxon>
        <taxon>Philodinidae</taxon>
        <taxon>Rotaria</taxon>
    </lineage>
</organism>
<proteinExistence type="predicted"/>
<evidence type="ECO:0000313" key="2">
    <source>
        <dbReference type="EMBL" id="CAF4361664.1"/>
    </source>
</evidence>
<dbReference type="Proteomes" id="UP000663823">
    <property type="component" value="Unassembled WGS sequence"/>
</dbReference>
<evidence type="ECO:0000313" key="3">
    <source>
        <dbReference type="Proteomes" id="UP000663823"/>
    </source>
</evidence>
<reference evidence="2" key="1">
    <citation type="submission" date="2021-02" db="EMBL/GenBank/DDBJ databases">
        <authorList>
            <person name="Nowell W R."/>
        </authorList>
    </citation>
    <scope>NUCLEOTIDE SEQUENCE</scope>
</reference>
<sequence>MADLTKNSNYPKSSSTQNETNIAQQLIQTRSIHYLI</sequence>
<comment type="caution">
    <text evidence="2">The sequence shown here is derived from an EMBL/GenBank/DDBJ whole genome shotgun (WGS) entry which is preliminary data.</text>
</comment>
<feature type="non-terminal residue" evidence="2">
    <location>
        <position position="1"/>
    </location>
</feature>
<evidence type="ECO:0000256" key="1">
    <source>
        <dbReference type="SAM" id="MobiDB-lite"/>
    </source>
</evidence>
<feature type="region of interest" description="Disordered" evidence="1">
    <location>
        <begin position="1"/>
        <end position="22"/>
    </location>
</feature>
<dbReference type="AlphaFoldDB" id="A0A820LSS1"/>
<gene>
    <name evidence="2" type="ORF">OTI717_LOCUS43867</name>
</gene>
<accession>A0A820LSS1</accession>
<protein>
    <submittedName>
        <fullName evidence="2">Uncharacterized protein</fullName>
    </submittedName>
</protein>
<dbReference type="EMBL" id="CAJOAX010067305">
    <property type="protein sequence ID" value="CAF4361664.1"/>
    <property type="molecule type" value="Genomic_DNA"/>
</dbReference>
<name>A0A820LSS1_9BILA</name>